<keyword evidence="1" id="KW-0175">Coiled coil</keyword>
<name>T2PMK6_9BIFI</name>
<feature type="coiled-coil region" evidence="1">
    <location>
        <begin position="20"/>
        <end position="89"/>
    </location>
</feature>
<evidence type="ECO:0000313" key="3">
    <source>
        <dbReference type="Proteomes" id="UP000015779"/>
    </source>
</evidence>
<dbReference type="Proteomes" id="UP000015779">
    <property type="component" value="Unassembled WGS sequence"/>
</dbReference>
<evidence type="ECO:0000256" key="1">
    <source>
        <dbReference type="SAM" id="Coils"/>
    </source>
</evidence>
<dbReference type="RefSeq" id="WP_020758111.1">
    <property type="nucleotide sequence ID" value="NZ_KE347900.1"/>
</dbReference>
<evidence type="ECO:0000313" key="2">
    <source>
        <dbReference type="EMBL" id="EPI53515.1"/>
    </source>
</evidence>
<sequence length="110" mass="12626">MLDGINRVLNTDCGVDTTTLMELIAEYRNALDQEANAQNKLKEARDKCQAIKKAEQAVRDAQQKYHDALQELNKQQDKFDENNAELLCKVNETHHASKDAETQLLNEIRR</sequence>
<reference evidence="2 3" key="1">
    <citation type="submission" date="2013-06" db="EMBL/GenBank/DDBJ databases">
        <authorList>
            <person name="Weinstock G."/>
            <person name="Sodergren E."/>
            <person name="Lobos E.A."/>
            <person name="Fulton L."/>
            <person name="Fulton R."/>
            <person name="Courtney L."/>
            <person name="Fronick C."/>
            <person name="O'Laughlin M."/>
            <person name="Godfrey J."/>
            <person name="Wilson R.M."/>
            <person name="Miner T."/>
            <person name="Farmer C."/>
            <person name="Delehaunty K."/>
            <person name="Cordes M."/>
            <person name="Minx P."/>
            <person name="Tomlinson C."/>
            <person name="Chen J."/>
            <person name="Wollam A."/>
            <person name="Pepin K.H."/>
            <person name="Bhonagiri V."/>
            <person name="Zhang X."/>
            <person name="Warren W."/>
            <person name="Mitreva M."/>
            <person name="Mardis E.R."/>
            <person name="Wilson R.K."/>
        </authorList>
    </citation>
    <scope>NUCLEOTIDE SEQUENCE [LARGE SCALE GENOMIC DNA]</scope>
    <source>
        <strain evidence="2 3">JCP8017A</strain>
    </source>
</reference>
<dbReference type="AlphaFoldDB" id="T2PMK6"/>
<accession>T2PMK6</accession>
<comment type="caution">
    <text evidence="2">The sequence shown here is derived from an EMBL/GenBank/DDBJ whole genome shotgun (WGS) entry which is preliminary data.</text>
</comment>
<dbReference type="EMBL" id="ATJN01000002">
    <property type="protein sequence ID" value="EPI53515.1"/>
    <property type="molecule type" value="Genomic_DNA"/>
</dbReference>
<dbReference type="PATRIC" id="fig|1261062.4.peg.86"/>
<gene>
    <name evidence="2" type="ORF">HMPREF1577_00094</name>
</gene>
<dbReference type="HOGENOM" id="CLU_2167321_0_0_11"/>
<organism evidence="2 3">
    <name type="scientific">Gardnerella pickettii JCP8017A</name>
    <dbReference type="NCBI Taxonomy" id="1261062"/>
    <lineage>
        <taxon>Bacteria</taxon>
        <taxon>Bacillati</taxon>
        <taxon>Actinomycetota</taxon>
        <taxon>Actinomycetes</taxon>
        <taxon>Bifidobacteriales</taxon>
        <taxon>Bifidobacteriaceae</taxon>
        <taxon>Gardnerella</taxon>
        <taxon>Gardnerella pickettii</taxon>
    </lineage>
</organism>
<proteinExistence type="predicted"/>
<protein>
    <submittedName>
        <fullName evidence="2">Uncharacterized protein</fullName>
    </submittedName>
</protein>